<dbReference type="PROSITE" id="PS00675">
    <property type="entry name" value="SIGMA54_INTERACT_1"/>
    <property type="match status" value="1"/>
</dbReference>
<feature type="domain" description="AIG1-type G" evidence="4">
    <location>
        <begin position="4"/>
        <end position="189"/>
    </location>
</feature>
<evidence type="ECO:0000256" key="1">
    <source>
        <dbReference type="ARBA" id="ARBA00022741"/>
    </source>
</evidence>
<sequence length="318" mass="36041">MLLGVGKSTVGNMLLKACGNSTESFEKYDGPYEGNGEEGRYKQPIKTAELNIDEKKFILVDTPGFTGERTSSNRPWKEINKVIDNSFEHGVQAFLFVLEGKRFTSERLSHLDECMANLNHKNVIIVFTKCAKEQTDSREKMEHSFADFAKEYIVKVNNRWIVAPNPDIYDDHSEVTTKNMNSLKKMISEIKEPWKRSKKTNSWHIGYSIVFAGLILLISMIIASYNATDKLELPVVEPAIILLGETGSGKSTFGNFLGNGSCGFFAEQSRFPVTEDCEECSIIIRDHTYNLIDTPGLDKPISIKLIYESIYYKFKIKE</sequence>
<dbReference type="PANTHER" id="PTHR10903">
    <property type="entry name" value="GTPASE, IMAP FAMILY MEMBER-RELATED"/>
    <property type="match status" value="1"/>
</dbReference>
<evidence type="ECO:0000313" key="6">
    <source>
        <dbReference type="Proteomes" id="UP000266673"/>
    </source>
</evidence>
<dbReference type="Pfam" id="PF04548">
    <property type="entry name" value="AIG1"/>
    <property type="match status" value="2"/>
</dbReference>
<evidence type="ECO:0000313" key="5">
    <source>
        <dbReference type="EMBL" id="RIB10146.1"/>
    </source>
</evidence>
<keyword evidence="1" id="KW-0547">Nucleotide-binding</keyword>
<organism evidence="5 6">
    <name type="scientific">Gigaspora rosea</name>
    <dbReference type="NCBI Taxonomy" id="44941"/>
    <lineage>
        <taxon>Eukaryota</taxon>
        <taxon>Fungi</taxon>
        <taxon>Fungi incertae sedis</taxon>
        <taxon>Mucoromycota</taxon>
        <taxon>Glomeromycotina</taxon>
        <taxon>Glomeromycetes</taxon>
        <taxon>Diversisporales</taxon>
        <taxon>Gigasporaceae</taxon>
        <taxon>Gigaspora</taxon>
    </lineage>
</organism>
<dbReference type="SUPFAM" id="SSF52540">
    <property type="entry name" value="P-loop containing nucleoside triphosphate hydrolases"/>
    <property type="match status" value="2"/>
</dbReference>
<dbReference type="EMBL" id="QKWP01001286">
    <property type="protein sequence ID" value="RIB10146.1"/>
    <property type="molecule type" value="Genomic_DNA"/>
</dbReference>
<dbReference type="InterPro" id="IPR027417">
    <property type="entry name" value="P-loop_NTPase"/>
</dbReference>
<evidence type="ECO:0000256" key="3">
    <source>
        <dbReference type="SAM" id="Phobius"/>
    </source>
</evidence>
<dbReference type="PANTHER" id="PTHR10903:SF184">
    <property type="entry name" value="GTP-BINDING PROTEIN A"/>
    <property type="match status" value="1"/>
</dbReference>
<accession>A0A397USI5</accession>
<evidence type="ECO:0000256" key="2">
    <source>
        <dbReference type="ARBA" id="ARBA00023134"/>
    </source>
</evidence>
<name>A0A397USI5_9GLOM</name>
<evidence type="ECO:0000259" key="4">
    <source>
        <dbReference type="Pfam" id="PF04548"/>
    </source>
</evidence>
<keyword evidence="3" id="KW-1133">Transmembrane helix</keyword>
<keyword evidence="3" id="KW-0472">Membrane</keyword>
<feature type="domain" description="AIG1-type G" evidence="4">
    <location>
        <begin position="240"/>
        <end position="297"/>
    </location>
</feature>
<dbReference type="InterPro" id="IPR006703">
    <property type="entry name" value="G_AIG1"/>
</dbReference>
<dbReference type="Gene3D" id="3.40.50.300">
    <property type="entry name" value="P-loop containing nucleotide triphosphate hydrolases"/>
    <property type="match status" value="2"/>
</dbReference>
<protein>
    <recommendedName>
        <fullName evidence="4">AIG1-type G domain-containing protein</fullName>
    </recommendedName>
</protein>
<comment type="caution">
    <text evidence="5">The sequence shown here is derived from an EMBL/GenBank/DDBJ whole genome shotgun (WGS) entry which is preliminary data.</text>
</comment>
<gene>
    <name evidence="5" type="ORF">C2G38_211762</name>
</gene>
<dbReference type="STRING" id="44941.A0A397USI5"/>
<dbReference type="GO" id="GO:0005525">
    <property type="term" value="F:GTP binding"/>
    <property type="evidence" value="ECO:0007669"/>
    <property type="project" value="UniProtKB-KW"/>
</dbReference>
<dbReference type="InterPro" id="IPR025662">
    <property type="entry name" value="Sigma_54_int_dom_ATP-bd_1"/>
</dbReference>
<keyword evidence="3" id="KW-0812">Transmembrane</keyword>
<dbReference type="Proteomes" id="UP000266673">
    <property type="component" value="Unassembled WGS sequence"/>
</dbReference>
<dbReference type="InterPro" id="IPR045058">
    <property type="entry name" value="GIMA/IAN/Toc"/>
</dbReference>
<dbReference type="AlphaFoldDB" id="A0A397USI5"/>
<feature type="transmembrane region" description="Helical" evidence="3">
    <location>
        <begin position="205"/>
        <end position="225"/>
    </location>
</feature>
<proteinExistence type="predicted"/>
<reference evidence="5 6" key="1">
    <citation type="submission" date="2018-06" db="EMBL/GenBank/DDBJ databases">
        <title>Comparative genomics reveals the genomic features of Rhizophagus irregularis, R. cerebriforme, R. diaphanum and Gigaspora rosea, and their symbiotic lifestyle signature.</title>
        <authorList>
            <person name="Morin E."/>
            <person name="San Clemente H."/>
            <person name="Chen E.C.H."/>
            <person name="De La Providencia I."/>
            <person name="Hainaut M."/>
            <person name="Kuo A."/>
            <person name="Kohler A."/>
            <person name="Murat C."/>
            <person name="Tang N."/>
            <person name="Roy S."/>
            <person name="Loubradou J."/>
            <person name="Henrissat B."/>
            <person name="Grigoriev I.V."/>
            <person name="Corradi N."/>
            <person name="Roux C."/>
            <person name="Martin F.M."/>
        </authorList>
    </citation>
    <scope>NUCLEOTIDE SEQUENCE [LARGE SCALE GENOMIC DNA]</scope>
    <source>
        <strain evidence="5 6">DAOM 194757</strain>
    </source>
</reference>
<keyword evidence="6" id="KW-1185">Reference proteome</keyword>
<keyword evidence="2" id="KW-0342">GTP-binding</keyword>
<dbReference type="CDD" id="cd00882">
    <property type="entry name" value="Ras_like_GTPase"/>
    <property type="match status" value="1"/>
</dbReference>
<dbReference type="OrthoDB" id="5985928at2759"/>